<dbReference type="GO" id="GO:0016791">
    <property type="term" value="F:phosphatase activity"/>
    <property type="evidence" value="ECO:0007669"/>
    <property type="project" value="TreeGrafter"/>
</dbReference>
<dbReference type="PANTHER" id="PTHR43156:SF2">
    <property type="entry name" value="STAGE II SPORULATION PROTEIN E"/>
    <property type="match status" value="1"/>
</dbReference>
<keyword evidence="1" id="KW-0378">Hydrolase</keyword>
<dbReference type="SMART" id="SM00331">
    <property type="entry name" value="PP2C_SIG"/>
    <property type="match status" value="1"/>
</dbReference>
<evidence type="ECO:0000259" key="2">
    <source>
        <dbReference type="SMART" id="SM00331"/>
    </source>
</evidence>
<organism evidence="3 4">
    <name type="scientific">Candidatus Sulfomarinibacter kjeldsenii</name>
    <dbReference type="NCBI Taxonomy" id="2885994"/>
    <lineage>
        <taxon>Bacteria</taxon>
        <taxon>Pseudomonadati</taxon>
        <taxon>Acidobacteriota</taxon>
        <taxon>Thermoanaerobaculia</taxon>
        <taxon>Thermoanaerobaculales</taxon>
        <taxon>Candidatus Sulfomarinibacteraceae</taxon>
        <taxon>Candidatus Sulfomarinibacter</taxon>
    </lineage>
</organism>
<dbReference type="InterPro" id="IPR029016">
    <property type="entry name" value="GAF-like_dom_sf"/>
</dbReference>
<protein>
    <submittedName>
        <fullName evidence="3">SpoIIE family protein phosphatase</fullName>
    </submittedName>
</protein>
<dbReference type="InterPro" id="IPR052016">
    <property type="entry name" value="Bact_Sigma-Reg"/>
</dbReference>
<dbReference type="EMBL" id="JACXWA010000027">
    <property type="protein sequence ID" value="MBD3870053.1"/>
    <property type="molecule type" value="Genomic_DNA"/>
</dbReference>
<sequence length="503" mass="54651">MPLSDLLRLADVALSGHAGPDLPEEILRVVVEETGSRAGVLKKNDEAIARWPRTVSAQVEEATEGWSEIPFGGDDGQWCLRLLHLDRLDESALDATRIGLRAWQLREELKRSRFDERFHLWELEAIRSIATGIGGILDTETLAEELISHLVALLGVRSAHLYLGDSPLSASIVGGFGPARLEQKDIEPAWHQGIYTDDLVALPLKTDAGTLGILVASDKEARAGTEPFAANDVRLLELFAVQVTVAMEYARLTQESLERERLKRELEMAAVIQSHLHPKKFPDLEGYRLAVRSSSSRQVAGDTYDVLIRDNVLIATVTDVSGKGVGAGMIASGVHAGVRLMAGRSRDLSEVAGRINSYLSGATADNRFATFAMVSIDPEGGLRAVNAGHLPVLIRRRDGTIEEINSSGLPLGILEMASYSESIARIEPGELVALFTDGLTEAEDSNEEEFGVERVAKVTTELAEPTAEKLCDAILEAVEAFTDGATLHDDATLLVVERLQNDR</sequence>
<dbReference type="InterPro" id="IPR036457">
    <property type="entry name" value="PPM-type-like_dom_sf"/>
</dbReference>
<dbReference type="Proteomes" id="UP000598633">
    <property type="component" value="Unassembled WGS sequence"/>
</dbReference>
<dbReference type="InterPro" id="IPR001932">
    <property type="entry name" value="PPM-type_phosphatase-like_dom"/>
</dbReference>
<dbReference type="AlphaFoldDB" id="A0A8J6XYB1"/>
<evidence type="ECO:0000313" key="4">
    <source>
        <dbReference type="Proteomes" id="UP000598633"/>
    </source>
</evidence>
<comment type="caution">
    <text evidence="3">The sequence shown here is derived from an EMBL/GenBank/DDBJ whole genome shotgun (WGS) entry which is preliminary data.</text>
</comment>
<dbReference type="Pfam" id="PF07228">
    <property type="entry name" value="SpoIIE"/>
    <property type="match status" value="1"/>
</dbReference>
<proteinExistence type="predicted"/>
<dbReference type="SUPFAM" id="SSF81606">
    <property type="entry name" value="PP2C-like"/>
    <property type="match status" value="1"/>
</dbReference>
<evidence type="ECO:0000256" key="1">
    <source>
        <dbReference type="ARBA" id="ARBA00022801"/>
    </source>
</evidence>
<dbReference type="Gene3D" id="3.30.450.40">
    <property type="match status" value="1"/>
</dbReference>
<dbReference type="SUPFAM" id="SSF55781">
    <property type="entry name" value="GAF domain-like"/>
    <property type="match status" value="1"/>
</dbReference>
<accession>A0A8J6XYB1</accession>
<dbReference type="PANTHER" id="PTHR43156">
    <property type="entry name" value="STAGE II SPORULATION PROTEIN E-RELATED"/>
    <property type="match status" value="1"/>
</dbReference>
<gene>
    <name evidence="3" type="ORF">IFJ97_01680</name>
</gene>
<name>A0A8J6XYB1_9BACT</name>
<reference evidence="3 4" key="1">
    <citation type="submission" date="2020-08" db="EMBL/GenBank/DDBJ databases">
        <title>Acidobacteriota in marine sediments use diverse sulfur dissimilation pathways.</title>
        <authorList>
            <person name="Wasmund K."/>
        </authorList>
    </citation>
    <scope>NUCLEOTIDE SEQUENCE [LARGE SCALE GENOMIC DNA]</scope>
    <source>
        <strain evidence="3">MAG AM3-A</strain>
    </source>
</reference>
<evidence type="ECO:0000313" key="3">
    <source>
        <dbReference type="EMBL" id="MBD3870053.1"/>
    </source>
</evidence>
<dbReference type="Gene3D" id="3.60.40.10">
    <property type="entry name" value="PPM-type phosphatase domain"/>
    <property type="match status" value="1"/>
</dbReference>
<feature type="domain" description="PPM-type phosphatase" evidence="2">
    <location>
        <begin position="284"/>
        <end position="498"/>
    </location>
</feature>